<dbReference type="STRING" id="1549748.WH95_08295"/>
<gene>
    <name evidence="2" type="ORF">WH95_08295</name>
</gene>
<feature type="chain" id="PRO_5005640605" evidence="1">
    <location>
        <begin position="25"/>
        <end position="124"/>
    </location>
</feature>
<dbReference type="EMBL" id="LANI01000005">
    <property type="protein sequence ID" value="KKJ77074.1"/>
    <property type="molecule type" value="Genomic_DNA"/>
</dbReference>
<evidence type="ECO:0000313" key="3">
    <source>
        <dbReference type="Proteomes" id="UP000034491"/>
    </source>
</evidence>
<dbReference type="Proteomes" id="UP000034491">
    <property type="component" value="Unassembled WGS sequence"/>
</dbReference>
<keyword evidence="1" id="KW-0732">Signal</keyword>
<keyword evidence="3" id="KW-1185">Reference proteome</keyword>
<name>A0A0M2R9D2_9PROT</name>
<accession>A0A0M2R9D2</accession>
<comment type="caution">
    <text evidence="2">The sequence shown here is derived from an EMBL/GenBank/DDBJ whole genome shotgun (WGS) entry which is preliminary data.</text>
</comment>
<evidence type="ECO:0000313" key="2">
    <source>
        <dbReference type="EMBL" id="KKJ77074.1"/>
    </source>
</evidence>
<dbReference type="RefSeq" id="WP_046505550.1">
    <property type="nucleotide sequence ID" value="NZ_LANI01000005.1"/>
</dbReference>
<sequence>MERILHILLILTFALSTPLVTAKAAGHWNDNTHHYPVISEQINTDVSGSDIFGVSQQDQSLPSEKQAMEECTKIMHCSSSSSYFLTTNTQQYVDFYQHSLWSLLQEQRLLDQSPAVDLPPPRFL</sequence>
<evidence type="ECO:0000256" key="1">
    <source>
        <dbReference type="SAM" id="SignalP"/>
    </source>
</evidence>
<proteinExistence type="predicted"/>
<protein>
    <submittedName>
        <fullName evidence="2">Uncharacterized protein</fullName>
    </submittedName>
</protein>
<organism evidence="2 3">
    <name type="scientific">Kiloniella litopenaei</name>
    <dbReference type="NCBI Taxonomy" id="1549748"/>
    <lineage>
        <taxon>Bacteria</taxon>
        <taxon>Pseudomonadati</taxon>
        <taxon>Pseudomonadota</taxon>
        <taxon>Alphaproteobacteria</taxon>
        <taxon>Rhodospirillales</taxon>
        <taxon>Kiloniellaceae</taxon>
        <taxon>Kiloniella</taxon>
    </lineage>
</organism>
<feature type="signal peptide" evidence="1">
    <location>
        <begin position="1"/>
        <end position="24"/>
    </location>
</feature>
<reference evidence="2 3" key="1">
    <citation type="submission" date="2015-03" db="EMBL/GenBank/DDBJ databases">
        <title>Genome sequence of Kiloniella sp. P1-1, isolated from the gut microflora of Pacific white shrimp, Penaeus vannamei.</title>
        <authorList>
            <person name="Shao Z."/>
            <person name="Wang L."/>
            <person name="Li X."/>
        </authorList>
    </citation>
    <scope>NUCLEOTIDE SEQUENCE [LARGE SCALE GENOMIC DNA]</scope>
    <source>
        <strain evidence="2 3">P1-1</strain>
    </source>
</reference>
<dbReference type="AlphaFoldDB" id="A0A0M2R9D2"/>